<organism evidence="1 2">
    <name type="scientific">Muraenolepis orangiensis</name>
    <name type="common">Patagonian moray cod</name>
    <dbReference type="NCBI Taxonomy" id="630683"/>
    <lineage>
        <taxon>Eukaryota</taxon>
        <taxon>Metazoa</taxon>
        <taxon>Chordata</taxon>
        <taxon>Craniata</taxon>
        <taxon>Vertebrata</taxon>
        <taxon>Euteleostomi</taxon>
        <taxon>Actinopterygii</taxon>
        <taxon>Neopterygii</taxon>
        <taxon>Teleostei</taxon>
        <taxon>Neoteleostei</taxon>
        <taxon>Acanthomorphata</taxon>
        <taxon>Zeiogadaria</taxon>
        <taxon>Gadariae</taxon>
        <taxon>Gadiformes</taxon>
        <taxon>Muraenolepidoidei</taxon>
        <taxon>Muraenolepididae</taxon>
        <taxon>Muraenolepis</taxon>
    </lineage>
</organism>
<sequence>SGHSLHLLEQVHRKKKTNKRYFLFWRRWIPIYILPGGGAQDLKAGILGSAQVRLRVGRLVKVRTGVMSHPIPASPLDVVTVATVTSQNLPALHTSARRCTQ</sequence>
<dbReference type="AlphaFoldDB" id="A0A9Q0IXF0"/>
<accession>A0A9Q0IXF0</accession>
<reference evidence="1" key="1">
    <citation type="submission" date="2022-07" db="EMBL/GenBank/DDBJ databases">
        <title>Chromosome-level genome of Muraenolepis orangiensis.</title>
        <authorList>
            <person name="Kim J."/>
        </authorList>
    </citation>
    <scope>NUCLEOTIDE SEQUENCE</scope>
    <source>
        <strain evidence="1">KU_S4_2022</strain>
        <tissue evidence="1">Muscle</tissue>
    </source>
</reference>
<name>A0A9Q0IXF0_9TELE</name>
<dbReference type="Proteomes" id="UP001148018">
    <property type="component" value="Unassembled WGS sequence"/>
</dbReference>
<evidence type="ECO:0000313" key="2">
    <source>
        <dbReference type="Proteomes" id="UP001148018"/>
    </source>
</evidence>
<comment type="caution">
    <text evidence="1">The sequence shown here is derived from an EMBL/GenBank/DDBJ whole genome shotgun (WGS) entry which is preliminary data.</text>
</comment>
<gene>
    <name evidence="1" type="ORF">NHX12_019657</name>
</gene>
<protein>
    <submittedName>
        <fullName evidence="1">Uncharacterized protein</fullName>
    </submittedName>
</protein>
<feature type="non-terminal residue" evidence="1">
    <location>
        <position position="101"/>
    </location>
</feature>
<feature type="non-terminal residue" evidence="1">
    <location>
        <position position="1"/>
    </location>
</feature>
<keyword evidence="2" id="KW-1185">Reference proteome</keyword>
<dbReference type="EMBL" id="JANIIK010000035">
    <property type="protein sequence ID" value="KAJ3613408.1"/>
    <property type="molecule type" value="Genomic_DNA"/>
</dbReference>
<proteinExistence type="predicted"/>
<evidence type="ECO:0000313" key="1">
    <source>
        <dbReference type="EMBL" id="KAJ3613408.1"/>
    </source>
</evidence>